<feature type="non-terminal residue" evidence="3">
    <location>
        <position position="1"/>
    </location>
</feature>
<keyword evidence="4" id="KW-1185">Reference proteome</keyword>
<keyword evidence="1" id="KW-0378">Hydrolase</keyword>
<evidence type="ECO:0000256" key="1">
    <source>
        <dbReference type="ARBA" id="ARBA00022722"/>
    </source>
</evidence>
<dbReference type="GO" id="GO:0000175">
    <property type="term" value="F:3'-5'-RNA exonuclease activity"/>
    <property type="evidence" value="ECO:0007669"/>
    <property type="project" value="InterPro"/>
</dbReference>
<evidence type="ECO:0000313" key="3">
    <source>
        <dbReference type="EMBL" id="GMR62180.1"/>
    </source>
</evidence>
<gene>
    <name evidence="3" type="ORF">PMAYCL1PPCAC_32375</name>
</gene>
<dbReference type="PANTHER" id="PTHR11046:SF25">
    <property type="match status" value="1"/>
</dbReference>
<dbReference type="EMBL" id="BTRK01000006">
    <property type="protein sequence ID" value="GMR62180.1"/>
    <property type="molecule type" value="Genomic_DNA"/>
</dbReference>
<reference evidence="4" key="1">
    <citation type="submission" date="2022-10" db="EMBL/GenBank/DDBJ databases">
        <title>Genome assembly of Pristionchus species.</title>
        <authorList>
            <person name="Yoshida K."/>
            <person name="Sommer R.J."/>
        </authorList>
    </citation>
    <scope>NUCLEOTIDE SEQUENCE [LARGE SCALE GENOMIC DNA]</scope>
    <source>
        <strain evidence="4">RS5460</strain>
    </source>
</reference>
<organism evidence="3 4">
    <name type="scientific">Pristionchus mayeri</name>
    <dbReference type="NCBI Taxonomy" id="1317129"/>
    <lineage>
        <taxon>Eukaryota</taxon>
        <taxon>Metazoa</taxon>
        <taxon>Ecdysozoa</taxon>
        <taxon>Nematoda</taxon>
        <taxon>Chromadorea</taxon>
        <taxon>Rhabditida</taxon>
        <taxon>Rhabditina</taxon>
        <taxon>Diplogasteromorpha</taxon>
        <taxon>Diplogasteroidea</taxon>
        <taxon>Neodiplogasteridae</taxon>
        <taxon>Pristionchus</taxon>
    </lineage>
</organism>
<keyword evidence="2" id="KW-0175">Coiled coil</keyword>
<evidence type="ECO:0000313" key="4">
    <source>
        <dbReference type="Proteomes" id="UP001328107"/>
    </source>
</evidence>
<dbReference type="AlphaFoldDB" id="A0AAN5DG77"/>
<dbReference type="PANTHER" id="PTHR11046">
    <property type="entry name" value="OLIGORIBONUCLEASE, MITOCHONDRIAL"/>
    <property type="match status" value="1"/>
</dbReference>
<name>A0AAN5DG77_9BILA</name>
<proteinExistence type="predicted"/>
<accession>A0AAN5DG77</accession>
<comment type="caution">
    <text evidence="3">The sequence shown here is derived from an EMBL/GenBank/DDBJ whole genome shotgun (WGS) entry which is preliminary data.</text>
</comment>
<keyword evidence="1" id="KW-0540">Nuclease</keyword>
<protein>
    <submittedName>
        <fullName evidence="3">Uncharacterized protein</fullName>
    </submittedName>
</protein>
<dbReference type="Proteomes" id="UP001328107">
    <property type="component" value="Unassembled WGS sequence"/>
</dbReference>
<dbReference type="InterPro" id="IPR022894">
    <property type="entry name" value="Oligoribonuclease"/>
</dbReference>
<feature type="coiled-coil region" evidence="2">
    <location>
        <begin position="14"/>
        <end position="48"/>
    </location>
</feature>
<evidence type="ECO:0000256" key="2">
    <source>
        <dbReference type="SAM" id="Coils"/>
    </source>
</evidence>
<sequence>AEDNNRIKILPSSNRAYSQQNSSLRAQVAALSAEKKRLETELRFSENARLVAEDSLTEVRSGSVTLFENGAYSTDTVVTVLALLDLGVADEKVGQVMEVVAKLLQLFGAGLEKEGGGSNVLLLGLVPVPDKTAETAFSALRERLGSLGRIGGDSSGDFIERFFAAVSCAMSDRAATQLKFNGFVEEYRKEVLPRVIHDWDNLSDASREQMMEFHVFYCQLHAVANYTNIVLEALAEHERLTTGNAVPSLTPTALVVVKEVVRFFGDRSAGMHGSSKEFKVWSVFLLASRVFYHREDLKQFICEMGAGRAELIKLGELLDLPIVGEQLQILGLLDQLVTGPLWRLAENAAHVMETGPNVSLLLSWISECRDSPVSMFSGNCSVPSLHSIAAGDEQYLEKLLSVAPSEGSLEAVSLVMESSKRYFEHLFEDFVGNGKYSGKVDEVVVERTRCASATNRAIESGFGFVDMLFNYKPNMSILRREACLLISKNHTMAWLFSKTPEERQAIVAAARASIGTLRTEGTHAKKLLSEAILLKGLEKEREHAAEGALQVLRRNQAVDAISTFGFITSTNRISILLDSPLCTCQGKSACCPNSFQGEGTAAEGTGGQDLRVELQGIEAVGGRAQEETHRAHRGRSEKFRSHFFPRPSLQGPRDLSMGWRCGRGWNRLFRRQER</sequence>